<dbReference type="AlphaFoldDB" id="A0A0R3Q4B9"/>
<dbReference type="Proteomes" id="UP000280834">
    <property type="component" value="Unassembled WGS sequence"/>
</dbReference>
<evidence type="ECO:0000313" key="2">
    <source>
        <dbReference type="EMBL" id="VDO07837.1"/>
    </source>
</evidence>
<evidence type="ECO:0000256" key="1">
    <source>
        <dbReference type="SAM" id="Coils"/>
    </source>
</evidence>
<protein>
    <submittedName>
        <fullName evidence="4">NUDE_C domain-containing protein</fullName>
    </submittedName>
</protein>
<gene>
    <name evidence="2" type="ORF">BTMF_LOCUS501</name>
</gene>
<reference evidence="2 3" key="2">
    <citation type="submission" date="2018-11" db="EMBL/GenBank/DDBJ databases">
        <authorList>
            <consortium name="Pathogen Informatics"/>
        </authorList>
    </citation>
    <scope>NUCLEOTIDE SEQUENCE [LARGE SCALE GENOMIC DNA]</scope>
</reference>
<organism evidence="4">
    <name type="scientific">Brugia timori</name>
    <dbReference type="NCBI Taxonomy" id="42155"/>
    <lineage>
        <taxon>Eukaryota</taxon>
        <taxon>Metazoa</taxon>
        <taxon>Ecdysozoa</taxon>
        <taxon>Nematoda</taxon>
        <taxon>Chromadorea</taxon>
        <taxon>Rhabditida</taxon>
        <taxon>Spirurina</taxon>
        <taxon>Spiruromorpha</taxon>
        <taxon>Filarioidea</taxon>
        <taxon>Onchocercidae</taxon>
        <taxon>Brugia</taxon>
    </lineage>
</organism>
<sequence length="216" mass="24167">MNEQIGDENVSSTILKKQLERIKEKEEIRDVSDESIETELSIPCSLEAYASENADMQFWRFAAEKFASELDRLRTDNLNLENLINSGKTQLDSLKDLNAELLEKAQCLDNGTSETESTSSSLRNMPGGTLCQVQNIATHTTRKTGELKVSKTATINAKDGNEHGETKIWNQNVGRDLINNEEKLNETKILKAELVRVTSTIVEVCVVCRTSLFSIL</sequence>
<name>A0A0R3Q4B9_9BILA</name>
<accession>A0A0R3Q4B9</accession>
<feature type="coiled-coil region" evidence="1">
    <location>
        <begin position="63"/>
        <end position="104"/>
    </location>
</feature>
<evidence type="ECO:0000313" key="4">
    <source>
        <dbReference type="WBParaSite" id="BTMF_0000114501-mRNA-1"/>
    </source>
</evidence>
<evidence type="ECO:0000313" key="3">
    <source>
        <dbReference type="Proteomes" id="UP000280834"/>
    </source>
</evidence>
<keyword evidence="3" id="KW-1185">Reference proteome</keyword>
<proteinExistence type="predicted"/>
<reference evidence="4" key="1">
    <citation type="submission" date="2017-02" db="UniProtKB">
        <authorList>
            <consortium name="WormBaseParasite"/>
        </authorList>
    </citation>
    <scope>IDENTIFICATION</scope>
</reference>
<dbReference type="WBParaSite" id="BTMF_0000114501-mRNA-1">
    <property type="protein sequence ID" value="BTMF_0000114501-mRNA-1"/>
    <property type="gene ID" value="BTMF_0000114501"/>
</dbReference>
<dbReference type="EMBL" id="UZAG01000271">
    <property type="protein sequence ID" value="VDO07837.1"/>
    <property type="molecule type" value="Genomic_DNA"/>
</dbReference>
<keyword evidence="1" id="KW-0175">Coiled coil</keyword>